<reference evidence="1 2" key="1">
    <citation type="submission" date="2017-03" db="EMBL/GenBank/DDBJ databases">
        <title>Complete genome sequence of the novel DNRA strain Pseudomonas sp. S-6-2 isolated from Chinese polluted river sediment. Journal of Biotechnology.</title>
        <authorList>
            <person name="Li J."/>
            <person name="Xiang F."/>
            <person name="Wang L."/>
            <person name="Xi L."/>
            <person name="Liu J."/>
        </authorList>
    </citation>
    <scope>NUCLEOTIDE SEQUENCE [LARGE SCALE GENOMIC DNA]</scope>
    <source>
        <strain evidence="1 2">S-6-2</strain>
    </source>
</reference>
<evidence type="ECO:0008006" key="3">
    <source>
        <dbReference type="Google" id="ProtNLM"/>
    </source>
</evidence>
<evidence type="ECO:0000313" key="1">
    <source>
        <dbReference type="EMBL" id="AQZ95511.1"/>
    </source>
</evidence>
<evidence type="ECO:0000313" key="2">
    <source>
        <dbReference type="Proteomes" id="UP000243488"/>
    </source>
</evidence>
<name>A0A1V0B6J6_9GAMM</name>
<gene>
    <name evidence="1" type="ORF">BVH74_12450</name>
</gene>
<keyword evidence="2" id="KW-1185">Reference proteome</keyword>
<dbReference type="Proteomes" id="UP000243488">
    <property type="component" value="Chromosome"/>
</dbReference>
<proteinExistence type="predicted"/>
<dbReference type="EMBL" id="CP020100">
    <property type="protein sequence ID" value="AQZ95511.1"/>
    <property type="molecule type" value="Genomic_DNA"/>
</dbReference>
<accession>A0A1V0B6J6</accession>
<dbReference type="KEGG" id="ppha:BVH74_12450"/>
<sequence>MLTGSEAGLFRASQGRAQCLARVDFNLGDEAGLLQAMAQLLEQVRRGTCLRLLLASHYVRYALVPWSDDIHSPAELAAYVRLRYELIYGEHVRNWRFSLSSESAGKPRLSAALPDELLKSWCELVSQSGNQLGSVQPYLAVAFNRFRNRLEPDDFLFILAEPGRGSLLQVSNGAWVGVYSQGCAERREALADLVVRQSTLLGLAAGSKRQAFLHAPGQTLDDLALPEELHCQRLQLGSPADSVDPLTDMARVGC</sequence>
<dbReference type="AlphaFoldDB" id="A0A1V0B6J6"/>
<dbReference type="STRING" id="1931241.BVH74_12450"/>
<protein>
    <recommendedName>
        <fullName evidence="3">DUF4123 domain-containing protein</fullName>
    </recommendedName>
</protein>
<organism evidence="1 2">
    <name type="scientific">Halopseudomonas phragmitis</name>
    <dbReference type="NCBI Taxonomy" id="1931241"/>
    <lineage>
        <taxon>Bacteria</taxon>
        <taxon>Pseudomonadati</taxon>
        <taxon>Pseudomonadota</taxon>
        <taxon>Gammaproteobacteria</taxon>
        <taxon>Pseudomonadales</taxon>
        <taxon>Pseudomonadaceae</taxon>
        <taxon>Halopseudomonas</taxon>
    </lineage>
</organism>